<feature type="transmembrane region" description="Helical" evidence="1">
    <location>
        <begin position="46"/>
        <end position="68"/>
    </location>
</feature>
<organism evidence="2 3">
    <name type="scientific">Clostridium paridis</name>
    <dbReference type="NCBI Taxonomy" id="2803863"/>
    <lineage>
        <taxon>Bacteria</taxon>
        <taxon>Bacillati</taxon>
        <taxon>Bacillota</taxon>
        <taxon>Clostridia</taxon>
        <taxon>Eubacteriales</taxon>
        <taxon>Clostridiaceae</taxon>
        <taxon>Clostridium</taxon>
    </lineage>
</organism>
<dbReference type="AlphaFoldDB" id="A0A937FIA5"/>
<feature type="transmembrane region" description="Helical" evidence="1">
    <location>
        <begin position="157"/>
        <end position="176"/>
    </location>
</feature>
<protein>
    <submittedName>
        <fullName evidence="2">ABC transporter permease</fullName>
    </submittedName>
</protein>
<feature type="transmembrane region" description="Helical" evidence="1">
    <location>
        <begin position="117"/>
        <end position="137"/>
    </location>
</feature>
<reference evidence="2" key="1">
    <citation type="submission" date="2021-01" db="EMBL/GenBank/DDBJ databases">
        <title>Genome public.</title>
        <authorList>
            <person name="Liu C."/>
            <person name="Sun Q."/>
        </authorList>
    </citation>
    <scope>NUCLEOTIDE SEQUENCE</scope>
    <source>
        <strain evidence="2">YIM B02565</strain>
    </source>
</reference>
<keyword evidence="3" id="KW-1185">Reference proteome</keyword>
<dbReference type="Pfam" id="PF06541">
    <property type="entry name" value="ABC_trans_CmpB"/>
    <property type="match status" value="1"/>
</dbReference>
<gene>
    <name evidence="2" type="ORF">JK634_09670</name>
</gene>
<evidence type="ECO:0000256" key="1">
    <source>
        <dbReference type="SAM" id="Phobius"/>
    </source>
</evidence>
<evidence type="ECO:0000313" key="3">
    <source>
        <dbReference type="Proteomes" id="UP000623681"/>
    </source>
</evidence>
<dbReference type="InterPro" id="IPR010540">
    <property type="entry name" value="CmpB_TMEM229"/>
</dbReference>
<keyword evidence="1" id="KW-0812">Transmembrane</keyword>
<dbReference type="EMBL" id="JAESWA010000022">
    <property type="protein sequence ID" value="MBL4932071.1"/>
    <property type="molecule type" value="Genomic_DNA"/>
</dbReference>
<keyword evidence="1" id="KW-0472">Membrane</keyword>
<sequence length="268" mass="31499">MITIYHSILGVNLYEIVLLFFIYSLLGWITEVIYQFYNKRYFVNRGFLYGPLCPIYGTGIVSVVLLFNSFKSNILLLYVLSTVIISFIEYITGFILEKFFKSKWWDYTNEPFNLHGRICLSFSLVWGIAALIIIKFINPLISNIVSSFPREFNIMTSYIFLLIFTLDIAFTLSSLVRFSKMLTRLQLISSELKERYEYIIVTTKDAAFDAVQNIENNIKELRHKYDISFDALDFNHKRLLRAFPNLKPSKFDNILKEIKEKLNSLKEI</sequence>
<dbReference type="RefSeq" id="WP_202767448.1">
    <property type="nucleotide sequence ID" value="NZ_JAESWA010000022.1"/>
</dbReference>
<proteinExistence type="predicted"/>
<dbReference type="Proteomes" id="UP000623681">
    <property type="component" value="Unassembled WGS sequence"/>
</dbReference>
<evidence type="ECO:0000313" key="2">
    <source>
        <dbReference type="EMBL" id="MBL4932071.1"/>
    </source>
</evidence>
<comment type="caution">
    <text evidence="2">The sequence shown here is derived from an EMBL/GenBank/DDBJ whole genome shotgun (WGS) entry which is preliminary data.</text>
</comment>
<accession>A0A937FIA5</accession>
<feature type="transmembrane region" description="Helical" evidence="1">
    <location>
        <begin position="74"/>
        <end position="96"/>
    </location>
</feature>
<name>A0A937FIA5_9CLOT</name>
<feature type="transmembrane region" description="Helical" evidence="1">
    <location>
        <begin position="12"/>
        <end position="34"/>
    </location>
</feature>
<keyword evidence="1" id="KW-1133">Transmembrane helix</keyword>